<dbReference type="GO" id="GO:0071897">
    <property type="term" value="P:DNA biosynthetic process"/>
    <property type="evidence" value="ECO:0007669"/>
    <property type="project" value="UniProtKB-ARBA"/>
</dbReference>
<dbReference type="InterPro" id="IPR043128">
    <property type="entry name" value="Rev_trsase/Diguanyl_cyclase"/>
</dbReference>
<dbReference type="InterPro" id="IPR000477">
    <property type="entry name" value="RT_dom"/>
</dbReference>
<dbReference type="OrthoDB" id="1421278at2759"/>
<accession>A0A6J2YUV5</accession>
<dbReference type="InParanoid" id="A0A6J2YUV5"/>
<dbReference type="KEGG" id="soy:115891560"/>
<reference evidence="3" key="1">
    <citation type="submission" date="2025-08" db="UniProtKB">
        <authorList>
            <consortium name="RefSeq"/>
        </authorList>
    </citation>
    <scope>IDENTIFICATION</scope>
    <source>
        <tissue evidence="3">Gonads</tissue>
    </source>
</reference>
<name>A0A6J2YUV5_SITOR</name>
<proteinExistence type="predicted"/>
<dbReference type="Gene3D" id="3.30.70.270">
    <property type="match status" value="1"/>
</dbReference>
<keyword evidence="2" id="KW-1185">Reference proteome</keyword>
<gene>
    <name evidence="3" type="primary">LOC115891560</name>
</gene>
<dbReference type="PANTHER" id="PTHR47027">
    <property type="entry name" value="REVERSE TRANSCRIPTASE DOMAIN-CONTAINING PROTEIN"/>
    <property type="match status" value="1"/>
</dbReference>
<dbReference type="Proteomes" id="UP000504635">
    <property type="component" value="Unplaced"/>
</dbReference>
<dbReference type="PANTHER" id="PTHR47027:SF20">
    <property type="entry name" value="REVERSE TRANSCRIPTASE-LIKE PROTEIN WITH RNA-DIRECTED DNA POLYMERASE DOMAIN"/>
    <property type="match status" value="1"/>
</dbReference>
<sequence length="348" mass="41534">MRIEEEYRDMEAEEQAGFRAGRSTVDYLFTLTQIIEKKMARNQEIHLLYVDLKKAYDSAVQELYKNNTSQVKKGQTVSKGFSINIGLKQGCCLSSTLFKIYLEQALKTWRRKCEQMGIPLNDSILYTLCFADDQIILAQDYGDLEYMTRKLIEEYNKWGLEVNLKKTEYMCIGGEQQNIILEQQQQEINNAKNINILACQRCYGSEVWPLKERNLKLLEATEMDFRRRAAGKSKLDSVRNERIQNIMGVKQRISEDIKINQLRWYGHVQRMEENRIPKKILNWTPQGKRKRGRPRRSWRERIDGDIRTRGIDENLWIDRDQWRLEIRRRRERYKLICIYMYSIPTCTE</sequence>
<dbReference type="AlphaFoldDB" id="A0A6J2YUV5"/>
<evidence type="ECO:0000313" key="2">
    <source>
        <dbReference type="Proteomes" id="UP000504635"/>
    </source>
</evidence>
<dbReference type="PROSITE" id="PS50878">
    <property type="entry name" value="RT_POL"/>
    <property type="match status" value="1"/>
</dbReference>
<organism evidence="2 3">
    <name type="scientific">Sitophilus oryzae</name>
    <name type="common">Rice weevil</name>
    <name type="synonym">Curculio oryzae</name>
    <dbReference type="NCBI Taxonomy" id="7048"/>
    <lineage>
        <taxon>Eukaryota</taxon>
        <taxon>Metazoa</taxon>
        <taxon>Ecdysozoa</taxon>
        <taxon>Arthropoda</taxon>
        <taxon>Hexapoda</taxon>
        <taxon>Insecta</taxon>
        <taxon>Pterygota</taxon>
        <taxon>Neoptera</taxon>
        <taxon>Endopterygota</taxon>
        <taxon>Coleoptera</taxon>
        <taxon>Polyphaga</taxon>
        <taxon>Cucujiformia</taxon>
        <taxon>Curculionidae</taxon>
        <taxon>Dryophthorinae</taxon>
        <taxon>Sitophilus</taxon>
    </lineage>
</organism>
<evidence type="ECO:0000259" key="1">
    <source>
        <dbReference type="PROSITE" id="PS50878"/>
    </source>
</evidence>
<protein>
    <submittedName>
        <fullName evidence="3">Uncharacterized protein LOC115891560</fullName>
    </submittedName>
</protein>
<evidence type="ECO:0000313" key="3">
    <source>
        <dbReference type="RefSeq" id="XP_030767908.1"/>
    </source>
</evidence>
<dbReference type="RefSeq" id="XP_030767908.1">
    <property type="nucleotide sequence ID" value="XM_030912048.1"/>
</dbReference>
<dbReference type="SUPFAM" id="SSF56672">
    <property type="entry name" value="DNA/RNA polymerases"/>
    <property type="match status" value="1"/>
</dbReference>
<dbReference type="InterPro" id="IPR043502">
    <property type="entry name" value="DNA/RNA_pol_sf"/>
</dbReference>
<dbReference type="Pfam" id="PF00078">
    <property type="entry name" value="RVT_1"/>
    <property type="match status" value="1"/>
</dbReference>
<feature type="domain" description="Reverse transcriptase" evidence="1">
    <location>
        <begin position="1"/>
        <end position="196"/>
    </location>
</feature>
<dbReference type="GeneID" id="115891560"/>